<name>A0A6J7DRJ9_9ZZZZ</name>
<comment type="subcellular location">
    <subcellularLocation>
        <location evidence="1">Cell membrane</location>
        <topology evidence="1">Multi-pass membrane protein</topology>
    </subcellularLocation>
</comment>
<dbReference type="EMBL" id="CAFBOC010000007">
    <property type="protein sequence ID" value="CAB4975268.1"/>
    <property type="molecule type" value="Genomic_DNA"/>
</dbReference>
<evidence type="ECO:0000259" key="8">
    <source>
        <dbReference type="PROSITE" id="PS50928"/>
    </source>
</evidence>
<dbReference type="EMBL" id="CAEZYM010000006">
    <property type="protein sequence ID" value="CAB4724144.1"/>
    <property type="molecule type" value="Genomic_DNA"/>
</dbReference>
<dbReference type="PANTHER" id="PTHR43163">
    <property type="entry name" value="DIPEPTIDE TRANSPORT SYSTEM PERMEASE PROTEIN DPPB-RELATED"/>
    <property type="match status" value="1"/>
</dbReference>
<accession>A0A6J7DRJ9</accession>
<dbReference type="PROSITE" id="PS50928">
    <property type="entry name" value="ABC_TM1"/>
    <property type="match status" value="1"/>
</dbReference>
<feature type="domain" description="ABC transmembrane type-1" evidence="8">
    <location>
        <begin position="100"/>
        <end position="307"/>
    </location>
</feature>
<evidence type="ECO:0000256" key="2">
    <source>
        <dbReference type="ARBA" id="ARBA00022448"/>
    </source>
</evidence>
<evidence type="ECO:0000313" key="13">
    <source>
        <dbReference type="EMBL" id="CAB4829684.1"/>
    </source>
</evidence>
<feature type="transmembrane region" description="Helical" evidence="7">
    <location>
        <begin position="136"/>
        <end position="160"/>
    </location>
</feature>
<dbReference type="Pfam" id="PF19300">
    <property type="entry name" value="BPD_transp_1_N"/>
    <property type="match status" value="1"/>
</dbReference>
<dbReference type="InterPro" id="IPR000515">
    <property type="entry name" value="MetI-like"/>
</dbReference>
<evidence type="ECO:0000313" key="10">
    <source>
        <dbReference type="EMBL" id="CAB4701852.1"/>
    </source>
</evidence>
<dbReference type="EMBL" id="CAEZXO010000010">
    <property type="protein sequence ID" value="CAB4701852.1"/>
    <property type="molecule type" value="Genomic_DNA"/>
</dbReference>
<dbReference type="InterPro" id="IPR035906">
    <property type="entry name" value="MetI-like_sf"/>
</dbReference>
<feature type="transmembrane region" description="Helical" evidence="7">
    <location>
        <begin position="284"/>
        <end position="310"/>
    </location>
</feature>
<dbReference type="EMBL" id="CAFBQX010000004">
    <property type="protein sequence ID" value="CAB5073220.1"/>
    <property type="molecule type" value="Genomic_DNA"/>
</dbReference>
<dbReference type="EMBL" id="CAFBLD010000006">
    <property type="protein sequence ID" value="CAB4869933.1"/>
    <property type="molecule type" value="Genomic_DNA"/>
</dbReference>
<reference evidence="14" key="1">
    <citation type="submission" date="2020-05" db="EMBL/GenBank/DDBJ databases">
        <authorList>
            <person name="Chiriac C."/>
            <person name="Salcher M."/>
            <person name="Ghai R."/>
            <person name="Kavagutti S V."/>
        </authorList>
    </citation>
    <scope>NUCLEOTIDE SEQUENCE</scope>
</reference>
<organism evidence="14">
    <name type="scientific">freshwater metagenome</name>
    <dbReference type="NCBI Taxonomy" id="449393"/>
    <lineage>
        <taxon>unclassified sequences</taxon>
        <taxon>metagenomes</taxon>
        <taxon>ecological metagenomes</taxon>
    </lineage>
</organism>
<evidence type="ECO:0000313" key="12">
    <source>
        <dbReference type="EMBL" id="CAB4783846.1"/>
    </source>
</evidence>
<evidence type="ECO:0000256" key="7">
    <source>
        <dbReference type="SAM" id="Phobius"/>
    </source>
</evidence>
<dbReference type="Pfam" id="PF00528">
    <property type="entry name" value="BPD_transp_1"/>
    <property type="match status" value="1"/>
</dbReference>
<evidence type="ECO:0000256" key="5">
    <source>
        <dbReference type="ARBA" id="ARBA00022989"/>
    </source>
</evidence>
<evidence type="ECO:0000256" key="4">
    <source>
        <dbReference type="ARBA" id="ARBA00022692"/>
    </source>
</evidence>
<dbReference type="Gene3D" id="1.10.3720.10">
    <property type="entry name" value="MetI-like"/>
    <property type="match status" value="1"/>
</dbReference>
<dbReference type="AlphaFoldDB" id="A0A6J7DRJ9"/>
<feature type="transmembrane region" description="Helical" evidence="7">
    <location>
        <begin position="238"/>
        <end position="264"/>
    </location>
</feature>
<dbReference type="SUPFAM" id="SSF161098">
    <property type="entry name" value="MetI-like"/>
    <property type="match status" value="1"/>
</dbReference>
<feature type="transmembrane region" description="Helical" evidence="7">
    <location>
        <begin position="100"/>
        <end position="124"/>
    </location>
</feature>
<dbReference type="CDD" id="cd06261">
    <property type="entry name" value="TM_PBP2"/>
    <property type="match status" value="1"/>
</dbReference>
<evidence type="ECO:0000313" key="14">
    <source>
        <dbReference type="EMBL" id="CAB4869933.1"/>
    </source>
</evidence>
<keyword evidence="3" id="KW-1003">Cell membrane</keyword>
<sequence>MNRSMYSYIIKRLAFLLPLALGVTVVVFLLLNLVHGGPVGALIGEKPTNTETVNNLREKFHLNSPIYMQYYYWISGVAHGDLGTSIFSSMPVSSELKSRIPLTLSITIPAFLISVGFGILAGTLAALHRGRKIDRLTVGATTLMSSSPAFVVAILALYVLALKLQLFPIFGTGRGGFKDYFWHLILPISVVSIGPLAFITKLTRAAMLQEIKSDHYMFALARGLSKVRIVIRYALRNALIPIVTASGLVFVGLLTGTVFVESVFGLPGLGGLLVSSIKNSDIPLIQGIVLVVAVWIIFANFIIDLLYVAIDPRITFEKGSD</sequence>
<evidence type="ECO:0000256" key="6">
    <source>
        <dbReference type="ARBA" id="ARBA00023136"/>
    </source>
</evidence>
<gene>
    <name evidence="10" type="ORF">UFOPK2510_01365</name>
    <name evidence="11" type="ORF">UFOPK2718_00749</name>
    <name evidence="12" type="ORF">UFOPK2936_01134</name>
    <name evidence="13" type="ORF">UFOPK3174_00941</name>
    <name evidence="14" type="ORF">UFOPK3328_00989</name>
    <name evidence="15" type="ORF">UFOPK3779_01172</name>
    <name evidence="16" type="ORF">UFOPK3913_00751</name>
    <name evidence="9" type="ORF">UFOPK4107_01100</name>
    <name evidence="17" type="ORF">UFOPK4403_00903</name>
</gene>
<protein>
    <submittedName>
        <fullName evidence="14">Unannotated protein</fullName>
    </submittedName>
</protein>
<evidence type="ECO:0000256" key="3">
    <source>
        <dbReference type="ARBA" id="ARBA00022475"/>
    </source>
</evidence>
<dbReference type="InterPro" id="IPR045621">
    <property type="entry name" value="BPD_transp_1_N"/>
</dbReference>
<keyword evidence="2" id="KW-0813">Transport</keyword>
<evidence type="ECO:0000313" key="15">
    <source>
        <dbReference type="EMBL" id="CAB4950531.1"/>
    </source>
</evidence>
<keyword evidence="6 7" id="KW-0472">Membrane</keyword>
<keyword evidence="4 7" id="KW-0812">Transmembrane</keyword>
<proteinExistence type="predicted"/>
<evidence type="ECO:0000256" key="1">
    <source>
        <dbReference type="ARBA" id="ARBA00004651"/>
    </source>
</evidence>
<feature type="transmembrane region" description="Helical" evidence="7">
    <location>
        <begin position="180"/>
        <end position="199"/>
    </location>
</feature>
<keyword evidence="5 7" id="KW-1133">Transmembrane helix</keyword>
<dbReference type="EMBL" id="CAFABH010000014">
    <property type="protein sequence ID" value="CAB4829684.1"/>
    <property type="molecule type" value="Genomic_DNA"/>
</dbReference>
<evidence type="ECO:0000313" key="16">
    <source>
        <dbReference type="EMBL" id="CAB4975268.1"/>
    </source>
</evidence>
<dbReference type="EMBL" id="CAFBNH010000007">
    <property type="protein sequence ID" value="CAB4950531.1"/>
    <property type="molecule type" value="Genomic_DNA"/>
</dbReference>
<evidence type="ECO:0000313" key="9">
    <source>
        <dbReference type="EMBL" id="CAB4342071.1"/>
    </source>
</evidence>
<dbReference type="EMBL" id="CAEZZW010000006">
    <property type="protein sequence ID" value="CAB4783846.1"/>
    <property type="molecule type" value="Genomic_DNA"/>
</dbReference>
<dbReference type="PANTHER" id="PTHR43163:SF6">
    <property type="entry name" value="DIPEPTIDE TRANSPORT SYSTEM PERMEASE PROTEIN DPPB-RELATED"/>
    <property type="match status" value="1"/>
</dbReference>
<evidence type="ECO:0000313" key="17">
    <source>
        <dbReference type="EMBL" id="CAB5073220.1"/>
    </source>
</evidence>
<evidence type="ECO:0000313" key="11">
    <source>
        <dbReference type="EMBL" id="CAB4724144.1"/>
    </source>
</evidence>
<dbReference type="GO" id="GO:0055085">
    <property type="term" value="P:transmembrane transport"/>
    <property type="evidence" value="ECO:0007669"/>
    <property type="project" value="InterPro"/>
</dbReference>
<dbReference type="GO" id="GO:0005886">
    <property type="term" value="C:plasma membrane"/>
    <property type="evidence" value="ECO:0007669"/>
    <property type="project" value="UniProtKB-SubCell"/>
</dbReference>
<dbReference type="EMBL" id="CAESAE010000006">
    <property type="protein sequence ID" value="CAB4342071.1"/>
    <property type="molecule type" value="Genomic_DNA"/>
</dbReference>